<keyword evidence="4" id="KW-1185">Reference proteome</keyword>
<keyword evidence="1" id="KW-0175">Coiled coil</keyword>
<dbReference type="OMA" id="IAWAHRI"/>
<dbReference type="InterPro" id="IPR004244">
    <property type="entry name" value="Transposase_22"/>
</dbReference>
<dbReference type="Proteomes" id="UP000821853">
    <property type="component" value="Chromosome 2"/>
</dbReference>
<gene>
    <name evidence="3" type="ORF">HPB48_000362</name>
</gene>
<dbReference type="AlphaFoldDB" id="A0A9J6FIG0"/>
<dbReference type="EMBL" id="JABSTR010000004">
    <property type="protein sequence ID" value="KAH9366150.1"/>
    <property type="molecule type" value="Genomic_DNA"/>
</dbReference>
<organism evidence="3 4">
    <name type="scientific">Haemaphysalis longicornis</name>
    <name type="common">Bush tick</name>
    <dbReference type="NCBI Taxonomy" id="44386"/>
    <lineage>
        <taxon>Eukaryota</taxon>
        <taxon>Metazoa</taxon>
        <taxon>Ecdysozoa</taxon>
        <taxon>Arthropoda</taxon>
        <taxon>Chelicerata</taxon>
        <taxon>Arachnida</taxon>
        <taxon>Acari</taxon>
        <taxon>Parasitiformes</taxon>
        <taxon>Ixodida</taxon>
        <taxon>Ixodoidea</taxon>
        <taxon>Ixodidae</taxon>
        <taxon>Haemaphysalinae</taxon>
        <taxon>Haemaphysalis</taxon>
    </lineage>
</organism>
<dbReference type="OrthoDB" id="6514226at2759"/>
<dbReference type="PANTHER" id="PTHR11505">
    <property type="entry name" value="L1 TRANSPOSABLE ELEMENT-RELATED"/>
    <property type="match status" value="1"/>
</dbReference>
<dbReference type="Gene3D" id="3.30.70.1820">
    <property type="entry name" value="L1 transposable element, RRM domain"/>
    <property type="match status" value="1"/>
</dbReference>
<proteinExistence type="predicted"/>
<comment type="caution">
    <text evidence="3">The sequence shown here is derived from an EMBL/GenBank/DDBJ whole genome shotgun (WGS) entry which is preliminary data.</text>
</comment>
<reference evidence="3 4" key="1">
    <citation type="journal article" date="2020" name="Cell">
        <title>Large-Scale Comparative Analyses of Tick Genomes Elucidate Their Genetic Diversity and Vector Capacities.</title>
        <authorList>
            <consortium name="Tick Genome and Microbiome Consortium (TIGMIC)"/>
            <person name="Jia N."/>
            <person name="Wang J."/>
            <person name="Shi W."/>
            <person name="Du L."/>
            <person name="Sun Y."/>
            <person name="Zhan W."/>
            <person name="Jiang J.F."/>
            <person name="Wang Q."/>
            <person name="Zhang B."/>
            <person name="Ji P."/>
            <person name="Bell-Sakyi L."/>
            <person name="Cui X.M."/>
            <person name="Yuan T.T."/>
            <person name="Jiang B.G."/>
            <person name="Yang W.F."/>
            <person name="Lam T.T."/>
            <person name="Chang Q.C."/>
            <person name="Ding S.J."/>
            <person name="Wang X.J."/>
            <person name="Zhu J.G."/>
            <person name="Ruan X.D."/>
            <person name="Zhao L."/>
            <person name="Wei J.T."/>
            <person name="Ye R.Z."/>
            <person name="Que T.C."/>
            <person name="Du C.H."/>
            <person name="Zhou Y.H."/>
            <person name="Cheng J.X."/>
            <person name="Dai P.F."/>
            <person name="Guo W.B."/>
            <person name="Han X.H."/>
            <person name="Huang E.J."/>
            <person name="Li L.F."/>
            <person name="Wei W."/>
            <person name="Gao Y.C."/>
            <person name="Liu J.Z."/>
            <person name="Shao H.Z."/>
            <person name="Wang X."/>
            <person name="Wang C.C."/>
            <person name="Yang T.C."/>
            <person name="Huo Q.B."/>
            <person name="Li W."/>
            <person name="Chen H.Y."/>
            <person name="Chen S.E."/>
            <person name="Zhou L.G."/>
            <person name="Ni X.B."/>
            <person name="Tian J.H."/>
            <person name="Sheng Y."/>
            <person name="Liu T."/>
            <person name="Pan Y.S."/>
            <person name="Xia L.Y."/>
            <person name="Li J."/>
            <person name="Zhao F."/>
            <person name="Cao W.C."/>
        </authorList>
    </citation>
    <scope>NUCLEOTIDE SEQUENCE [LARGE SCALE GENOMIC DNA]</scope>
    <source>
        <strain evidence="3">HaeL-2018</strain>
    </source>
</reference>
<feature type="region of interest" description="Disordered" evidence="2">
    <location>
        <begin position="241"/>
        <end position="260"/>
    </location>
</feature>
<feature type="coiled-coil region" evidence="1">
    <location>
        <begin position="26"/>
        <end position="91"/>
    </location>
</feature>
<evidence type="ECO:0000313" key="3">
    <source>
        <dbReference type="EMBL" id="KAH9366150.1"/>
    </source>
</evidence>
<name>A0A9J6FIG0_HAELO</name>
<dbReference type="VEuPathDB" id="VectorBase:HLOH_052834"/>
<evidence type="ECO:0000256" key="2">
    <source>
        <dbReference type="SAM" id="MobiDB-lite"/>
    </source>
</evidence>
<accession>A0A9J6FIG0</accession>
<evidence type="ECO:0000313" key="4">
    <source>
        <dbReference type="Proteomes" id="UP000821853"/>
    </source>
</evidence>
<evidence type="ECO:0000256" key="1">
    <source>
        <dbReference type="SAM" id="Coils"/>
    </source>
</evidence>
<protein>
    <submittedName>
        <fullName evidence="3">Uncharacterized protein</fullName>
    </submittedName>
</protein>
<sequence>MFALLQSVNSRTEKMEQDQVKLISSVNEIKNNQEAIERKVNDIDRRLAAVEAKACDNAEVGDELLQLRQLTDHLSRENARLHDEHSQLEDRMRRSNLLFYGLTDCPQEKWNQTEEKLVKEITTVFKSPVPSEALERVHRLGTYRPNQNRPVIAKFASFKLKQELLSLSGKFKENGITVSEDYSLQTRQARKKLVEFAKQRDVSFKLRYNKLLIGDKRYGYNFPDDSVYELGGASGEFVNQQLSDEHSVSRAPLSVANSPQ</sequence>